<protein>
    <submittedName>
        <fullName evidence="1">Uncharacterized protein</fullName>
    </submittedName>
</protein>
<evidence type="ECO:0000313" key="2">
    <source>
        <dbReference type="Proteomes" id="UP000735302"/>
    </source>
</evidence>
<keyword evidence="2" id="KW-1185">Reference proteome</keyword>
<dbReference type="Proteomes" id="UP000735302">
    <property type="component" value="Unassembled WGS sequence"/>
</dbReference>
<accession>A0AAV3YQ60</accession>
<comment type="caution">
    <text evidence="1">The sequence shown here is derived from an EMBL/GenBank/DDBJ whole genome shotgun (WGS) entry which is preliminary data.</text>
</comment>
<name>A0AAV3YQ60_9GAST</name>
<gene>
    <name evidence="1" type="ORF">PoB_001194600</name>
</gene>
<proteinExistence type="predicted"/>
<reference evidence="1 2" key="1">
    <citation type="journal article" date="2021" name="Elife">
        <title>Chloroplast acquisition without the gene transfer in kleptoplastic sea slugs, Plakobranchus ocellatus.</title>
        <authorList>
            <person name="Maeda T."/>
            <person name="Takahashi S."/>
            <person name="Yoshida T."/>
            <person name="Shimamura S."/>
            <person name="Takaki Y."/>
            <person name="Nagai Y."/>
            <person name="Toyoda A."/>
            <person name="Suzuki Y."/>
            <person name="Arimoto A."/>
            <person name="Ishii H."/>
            <person name="Satoh N."/>
            <person name="Nishiyama T."/>
            <person name="Hasebe M."/>
            <person name="Maruyama T."/>
            <person name="Minagawa J."/>
            <person name="Obokata J."/>
            <person name="Shigenobu S."/>
        </authorList>
    </citation>
    <scope>NUCLEOTIDE SEQUENCE [LARGE SCALE GENOMIC DNA]</scope>
</reference>
<dbReference type="AlphaFoldDB" id="A0AAV3YQ60"/>
<evidence type="ECO:0000313" key="1">
    <source>
        <dbReference type="EMBL" id="GFN85440.1"/>
    </source>
</evidence>
<sequence>MMLKHCFSVTVSFFNSVKSPKVTLGIALLALKDVENACSEHIRNPPQLMRYCTFLQSEKSLHITIQAIGCMPLPGMLRAASGPLHSPSFRFLLLASCLLTHTDGLMRLLHKHAEFVQTIHIKHEGSSHITKRSTNENPDLLHVAFAAQNQSIKLRLKRHDNSLPLPVYTLNSGQAVKRPIRETPTLRGFVGTAVNVSDLGSAGSFRSRVGSSPPNLRPDGVLMALSSSTALSISSHQIICSHGLEGEDLRMRLRGSTLSFHLDMMELIQEAIWPNGVRTNQHFHEQTHTHVHTQKLRGPLDLNSPPTTEHLCEQVMAWPLVAKKFCPGATPSLIT</sequence>
<dbReference type="EMBL" id="BLXT01001414">
    <property type="protein sequence ID" value="GFN85440.1"/>
    <property type="molecule type" value="Genomic_DNA"/>
</dbReference>
<organism evidence="1 2">
    <name type="scientific">Plakobranchus ocellatus</name>
    <dbReference type="NCBI Taxonomy" id="259542"/>
    <lineage>
        <taxon>Eukaryota</taxon>
        <taxon>Metazoa</taxon>
        <taxon>Spiralia</taxon>
        <taxon>Lophotrochozoa</taxon>
        <taxon>Mollusca</taxon>
        <taxon>Gastropoda</taxon>
        <taxon>Heterobranchia</taxon>
        <taxon>Euthyneura</taxon>
        <taxon>Panpulmonata</taxon>
        <taxon>Sacoglossa</taxon>
        <taxon>Placobranchoidea</taxon>
        <taxon>Plakobranchidae</taxon>
        <taxon>Plakobranchus</taxon>
    </lineage>
</organism>